<evidence type="ECO:0000259" key="1">
    <source>
        <dbReference type="Pfam" id="PF14280"/>
    </source>
</evidence>
<dbReference type="EMBL" id="JACDUJ010000001">
    <property type="protein sequence ID" value="MBA2846625.1"/>
    <property type="molecule type" value="Genomic_DNA"/>
</dbReference>
<dbReference type="InterPro" id="IPR025375">
    <property type="entry name" value="DUF4365"/>
</dbReference>
<dbReference type="Pfam" id="PF14280">
    <property type="entry name" value="DUF4365"/>
    <property type="match status" value="1"/>
</dbReference>
<reference evidence="2 3" key="1">
    <citation type="submission" date="2020-07" db="EMBL/GenBank/DDBJ databases">
        <title>Genomic Encyclopedia of Type Strains, Phase IV (KMG-V): Genome sequencing to study the core and pangenomes of soil and plant-associated prokaryotes.</title>
        <authorList>
            <person name="Whitman W."/>
        </authorList>
    </citation>
    <scope>NUCLEOTIDE SEQUENCE [LARGE SCALE GENOMIC DNA]</scope>
    <source>
        <strain evidence="2 3">A5</strain>
    </source>
</reference>
<accession>A0A7J9NME5</accession>
<gene>
    <name evidence="2" type="ORF">HNP88_000809</name>
</gene>
<dbReference type="AlphaFoldDB" id="A0A7J9NME5"/>
<proteinExistence type="predicted"/>
<dbReference type="RefSeq" id="WP_181492054.1">
    <property type="nucleotide sequence ID" value="NZ_JACDUJ010000001.1"/>
</dbReference>
<comment type="caution">
    <text evidence="2">The sequence shown here is derived from an EMBL/GenBank/DDBJ whole genome shotgun (WGS) entry which is preliminary data.</text>
</comment>
<organism evidence="2 3">
    <name type="scientific">Methanococcus maripaludis</name>
    <name type="common">Methanococcus deltae</name>
    <dbReference type="NCBI Taxonomy" id="39152"/>
    <lineage>
        <taxon>Archaea</taxon>
        <taxon>Methanobacteriati</taxon>
        <taxon>Methanobacteriota</taxon>
        <taxon>Methanomada group</taxon>
        <taxon>Methanococci</taxon>
        <taxon>Methanococcales</taxon>
        <taxon>Methanococcaceae</taxon>
        <taxon>Methanococcus</taxon>
    </lineage>
</organism>
<sequence>MGTRTHCENNFRDERAVSLIKYMISNSGQAIAKLDSIDKWPNSDGYLEVQDGNSIIGRFDVQVKQIKSENLSFPFKIDFLNYCMQSTTSPILAIFADIDNSRVYWLHLSRKLLMESEYWNNTGTKSFRIDPNNEITCESLKYITQWKKILNEHKQKLHDYDRLDKELKTILENSNELIGKSDKNFENIHKFLDKFNSLLDNEYSIIKRMIYPNLWKMGYAYQHYNENSVLYTLYPISNNKNDLQIKKLDEKLKIFGYRWKNYGNPFHENPEKSAYSEIKEIIMKMIKNHRLDNCFSEYILNEYIFAYADRFCIPSGLNSKDTYALSEIKDSFQKYLPLWIDNAVECLITSERENFKKREDCLFFNINSEYYDPELLVNELNEEELNEISKKTMKDIINKKIPDLPRGNGKISFYVFDKLLNWAESLNISKFNRIYKKIESENSDFDKNIEYNLRVFFENIPKVYGEIIDANFPKLKDEISRFSAKNILVVLDIHRDNPRFFMYFSEPLDGFYDPKIRIIHRRDYSEFKEIEFIKPVVFDDKDFYLFKMNDTKFIFEYLPMFNYVYAELSWKFEKYFKENNVGYEYFKPKYDFTPDQ</sequence>
<evidence type="ECO:0000313" key="2">
    <source>
        <dbReference type="EMBL" id="MBA2846625.1"/>
    </source>
</evidence>
<evidence type="ECO:0000313" key="3">
    <source>
        <dbReference type="Proteomes" id="UP000571854"/>
    </source>
</evidence>
<dbReference type="Proteomes" id="UP000571854">
    <property type="component" value="Unassembled WGS sequence"/>
</dbReference>
<protein>
    <recommendedName>
        <fullName evidence="1">DUF4365 domain-containing protein</fullName>
    </recommendedName>
</protein>
<name>A0A7J9NME5_METMI</name>
<feature type="domain" description="DUF4365" evidence="1">
    <location>
        <begin position="16"/>
        <end position="144"/>
    </location>
</feature>